<keyword evidence="3" id="KW-1185">Reference proteome</keyword>
<keyword evidence="1" id="KW-0472">Membrane</keyword>
<organism evidence="2 3">
    <name type="scientific">Mucilaginibacter jinjuensis</name>
    <dbReference type="NCBI Taxonomy" id="1176721"/>
    <lineage>
        <taxon>Bacteria</taxon>
        <taxon>Pseudomonadati</taxon>
        <taxon>Bacteroidota</taxon>
        <taxon>Sphingobacteriia</taxon>
        <taxon>Sphingobacteriales</taxon>
        <taxon>Sphingobacteriaceae</taxon>
        <taxon>Mucilaginibacter</taxon>
    </lineage>
</organism>
<evidence type="ECO:0000313" key="2">
    <source>
        <dbReference type="EMBL" id="WCT13661.1"/>
    </source>
</evidence>
<proteinExistence type="predicted"/>
<dbReference type="Pfam" id="PF05137">
    <property type="entry name" value="PilN"/>
    <property type="match status" value="1"/>
</dbReference>
<gene>
    <name evidence="2" type="ORF">PQO05_06895</name>
</gene>
<dbReference type="EMBL" id="CP117167">
    <property type="protein sequence ID" value="WCT13661.1"/>
    <property type="molecule type" value="Genomic_DNA"/>
</dbReference>
<reference evidence="2 3" key="1">
    <citation type="submission" date="2023-02" db="EMBL/GenBank/DDBJ databases">
        <title>Genome sequence of Mucilaginibacter jinjuensis strain KACC 16571.</title>
        <authorList>
            <person name="Kim S."/>
            <person name="Heo J."/>
            <person name="Kwon S.-W."/>
        </authorList>
    </citation>
    <scope>NUCLEOTIDE SEQUENCE [LARGE SCALE GENOMIC DNA]</scope>
    <source>
        <strain evidence="2 3">KACC 16571</strain>
    </source>
</reference>
<keyword evidence="1" id="KW-0812">Transmembrane</keyword>
<sequence>MLDKYCRFSKVAGVSIEIQMNGNALAHICLLAISGNQLTIEKKMVKLTDINEIKKLLPEKTIVAINLTGKGILIKQSVTPFQNETDLSTIIPNAKTEDFYTQIFDSGKGSFVSLIRKAEADRWVIQLQELGLVPVALSLGPFVVNQIIPQLNVYGQELIFDRHVILRDEQNAWLSYKYVATATAVFPFKLENEQIDESLLLPYACAFQLALYPNITLTQTNAEILNKELLNRIDHNKLKVKGMAILIGLFTLLLINFLLFSYFTSSNMKLATQVGQSTILANNAASVADSVRMKKKLLEMIGWEHKINKSALIDQIAQLLPEELYWQQVSVDPSEVNQDHGVTQNTFAARQIRVTGTSVRLIPVNEWIARLKTKPWIKDVQLQSYNYNNELDTGEYVVVITY</sequence>
<evidence type="ECO:0000313" key="3">
    <source>
        <dbReference type="Proteomes" id="UP001216139"/>
    </source>
</evidence>
<accession>A0ABY7TBF1</accession>
<dbReference type="RefSeq" id="WP_273631967.1">
    <property type="nucleotide sequence ID" value="NZ_CP117167.1"/>
</dbReference>
<feature type="transmembrane region" description="Helical" evidence="1">
    <location>
        <begin position="242"/>
        <end position="263"/>
    </location>
</feature>
<dbReference type="Proteomes" id="UP001216139">
    <property type="component" value="Chromosome"/>
</dbReference>
<protein>
    <submittedName>
        <fullName evidence="2">PilN domain-containing protein</fullName>
    </submittedName>
</protein>
<keyword evidence="1" id="KW-1133">Transmembrane helix</keyword>
<name>A0ABY7TBF1_9SPHI</name>
<dbReference type="InterPro" id="IPR007813">
    <property type="entry name" value="PilN"/>
</dbReference>
<evidence type="ECO:0000256" key="1">
    <source>
        <dbReference type="SAM" id="Phobius"/>
    </source>
</evidence>